<dbReference type="RefSeq" id="WP_118271119.1">
    <property type="nucleotide sequence ID" value="NZ_QSJI01000001.1"/>
</dbReference>
<reference evidence="4 5" key="1">
    <citation type="submission" date="2018-08" db="EMBL/GenBank/DDBJ databases">
        <title>A genome reference for cultivated species of the human gut microbiota.</title>
        <authorList>
            <person name="Zou Y."/>
            <person name="Xue W."/>
            <person name="Luo G."/>
        </authorList>
    </citation>
    <scope>NUCLEOTIDE SEQUENCE [LARGE SCALE GENOMIC DNA]</scope>
    <source>
        <strain evidence="4 5">AM30-5LB</strain>
    </source>
</reference>
<evidence type="ECO:0000259" key="2">
    <source>
        <dbReference type="Pfam" id="PF00149"/>
    </source>
</evidence>
<proteinExistence type="predicted"/>
<feature type="domain" description="DUF4116" evidence="3">
    <location>
        <begin position="230"/>
        <end position="272"/>
    </location>
</feature>
<organism evidence="4 5">
    <name type="scientific">Collinsella intestinalis</name>
    <dbReference type="NCBI Taxonomy" id="147207"/>
    <lineage>
        <taxon>Bacteria</taxon>
        <taxon>Bacillati</taxon>
        <taxon>Actinomycetota</taxon>
        <taxon>Coriobacteriia</taxon>
        <taxon>Coriobacteriales</taxon>
        <taxon>Coriobacteriaceae</taxon>
        <taxon>Collinsella</taxon>
    </lineage>
</organism>
<dbReference type="Gene3D" id="3.60.21.10">
    <property type="match status" value="1"/>
</dbReference>
<name>A0A414FZD2_9ACTN</name>
<evidence type="ECO:0000313" key="5">
    <source>
        <dbReference type="Proteomes" id="UP000286050"/>
    </source>
</evidence>
<evidence type="ECO:0000259" key="3">
    <source>
        <dbReference type="Pfam" id="PF13475"/>
    </source>
</evidence>
<sequence length="937" mass="105802">MSEKANGQSIGLIERLEQGPLARRMDESNPLYWYIHLDQLGKMAQSAETVEKAINEFTACNPHYCILKVTSRKHLTYDLCATAVRNNGLNLQYVPERFKDSQMCALAVSENGEALSDVPATILTGAEGYKICLLAVRNDVSGRALTVVPSEYLKGDRGRRLCMEAVSYNGYAIRFVPKRFLSKTLVKSAFDHQASTRRKASNSSQSLEMGLDACYWPSLLSFIPQKFLTEELVERAVKLRPSELRDAPDELISKDICLWAIDQDPMNLKYIRNPDNSILEYALQKNPRTIMVAPKWRLTFELCRMALELDPEIPTSSFPAHVTERLQTEGLTESASDTAASGLCITMTPLKSKIPSTSGTTRQQAPKKLSKVASGIYDITLKDGSDRTLYYITDLHIEHQLRNEKSDASDGTYAMSEHELRKRIRRKLKTLADSACDSKGILLVGGDVANSIKAETIFYDELSALKTWHGEIVCVLGNHELLAGESELRGDHNRGAAKSIEDVVSEYREAIGYRATLLENQLYLEYKGRRKVVLTEEEILGSSIDELTEACRKSSLIILGGIGFSGLNPVFNASTIRYNSSITLEVDIDRTKRFQAVYEKVLSCARGLRVIVLTHTQKADWSDDPYNPNWIYVNGHTHQNTVQLDQSAIVLSDNQIGYTPKPWKLKGFSLDIKRVDIFEDYPDGSHKIERAQYIEFNRCMGIAMQRMRYPGDIYVLKRSGCYMFVLKDLARTYLLAGGRRYKLAHDIEYYFENLPKYVENVQRCFAPYQNALRSISNEVKELGGSGAIHGCIVDIDFYNHIYLNPYDGKVTPYFAEDMENKIAFENTRRLLEGSPYLPKGESMLKRYSKLSNHRSLPILNELDGDDGGMATVPELVLDRAMYEPSRIMRSMQYIFDQNVVRIWKDEVLSLTLTSGGDLPNSGLEPTHRIGNGDQNRG</sequence>
<dbReference type="Pfam" id="PF13475">
    <property type="entry name" value="DUF4116"/>
    <property type="match status" value="2"/>
</dbReference>
<dbReference type="AlphaFoldDB" id="A0A414FZD2"/>
<dbReference type="InterPro" id="IPR025197">
    <property type="entry name" value="DUF4116"/>
</dbReference>
<gene>
    <name evidence="4" type="ORF">DW787_00100</name>
</gene>
<evidence type="ECO:0008006" key="6">
    <source>
        <dbReference type="Google" id="ProtNLM"/>
    </source>
</evidence>
<feature type="domain" description="DUF4116" evidence="3">
    <location>
        <begin position="80"/>
        <end position="119"/>
    </location>
</feature>
<feature type="region of interest" description="Disordered" evidence="1">
    <location>
        <begin position="914"/>
        <end position="937"/>
    </location>
</feature>
<evidence type="ECO:0000256" key="1">
    <source>
        <dbReference type="SAM" id="MobiDB-lite"/>
    </source>
</evidence>
<dbReference type="SUPFAM" id="SSF56300">
    <property type="entry name" value="Metallo-dependent phosphatases"/>
    <property type="match status" value="1"/>
</dbReference>
<protein>
    <recommendedName>
        <fullName evidence="6">Calcineurin-like phosphoesterase domain-containing protein</fullName>
    </recommendedName>
</protein>
<dbReference type="EMBL" id="QSJI01000001">
    <property type="protein sequence ID" value="RHD57292.1"/>
    <property type="molecule type" value="Genomic_DNA"/>
</dbReference>
<comment type="caution">
    <text evidence="4">The sequence shown here is derived from an EMBL/GenBank/DDBJ whole genome shotgun (WGS) entry which is preliminary data.</text>
</comment>
<dbReference type="Proteomes" id="UP000286050">
    <property type="component" value="Unassembled WGS sequence"/>
</dbReference>
<dbReference type="Pfam" id="PF00149">
    <property type="entry name" value="Metallophos"/>
    <property type="match status" value="1"/>
</dbReference>
<feature type="domain" description="Calcineurin-like phosphoesterase" evidence="2">
    <location>
        <begin position="391"/>
        <end position="639"/>
    </location>
</feature>
<dbReference type="GO" id="GO:0016787">
    <property type="term" value="F:hydrolase activity"/>
    <property type="evidence" value="ECO:0007669"/>
    <property type="project" value="InterPro"/>
</dbReference>
<dbReference type="InterPro" id="IPR029052">
    <property type="entry name" value="Metallo-depent_PP-like"/>
</dbReference>
<dbReference type="InterPro" id="IPR004843">
    <property type="entry name" value="Calcineurin-like_PHP"/>
</dbReference>
<evidence type="ECO:0000313" key="4">
    <source>
        <dbReference type="EMBL" id="RHD57292.1"/>
    </source>
</evidence>
<accession>A0A414FZD2</accession>